<keyword evidence="2" id="KW-1185">Reference proteome</keyword>
<gene>
    <name evidence="1" type="ORF">PLEPLA_LOCUS17334</name>
</gene>
<reference evidence="1" key="1">
    <citation type="submission" date="2020-03" db="EMBL/GenBank/DDBJ databases">
        <authorList>
            <person name="Weist P."/>
        </authorList>
    </citation>
    <scope>NUCLEOTIDE SEQUENCE</scope>
</reference>
<accession>A0A9N7UF46</accession>
<comment type="caution">
    <text evidence="1">The sequence shown here is derived from an EMBL/GenBank/DDBJ whole genome shotgun (WGS) entry which is preliminary data.</text>
</comment>
<sequence>MANLLDMDVSGHAFGGCLQGINRCMEPGSVGWGGKRKRRVSVEGERVREEYVVESNGGLVRGTKGTPKEENRGERTCHRTRTGSTTGRDYLGIRHLTTVLTHGYALTTPPRLIMMPVRILDVSGSALYYDDRVSELSIPPGAKADYNRWKE</sequence>
<organism evidence="1 2">
    <name type="scientific">Pleuronectes platessa</name>
    <name type="common">European plaice</name>
    <dbReference type="NCBI Taxonomy" id="8262"/>
    <lineage>
        <taxon>Eukaryota</taxon>
        <taxon>Metazoa</taxon>
        <taxon>Chordata</taxon>
        <taxon>Craniata</taxon>
        <taxon>Vertebrata</taxon>
        <taxon>Euteleostomi</taxon>
        <taxon>Actinopterygii</taxon>
        <taxon>Neopterygii</taxon>
        <taxon>Teleostei</taxon>
        <taxon>Neoteleostei</taxon>
        <taxon>Acanthomorphata</taxon>
        <taxon>Carangaria</taxon>
        <taxon>Pleuronectiformes</taxon>
        <taxon>Pleuronectoidei</taxon>
        <taxon>Pleuronectidae</taxon>
        <taxon>Pleuronectes</taxon>
    </lineage>
</organism>
<name>A0A9N7UF46_PLEPL</name>
<feature type="non-terminal residue" evidence="1">
    <location>
        <position position="151"/>
    </location>
</feature>
<evidence type="ECO:0000313" key="1">
    <source>
        <dbReference type="EMBL" id="CAB1429357.1"/>
    </source>
</evidence>
<dbReference type="Proteomes" id="UP001153269">
    <property type="component" value="Unassembled WGS sequence"/>
</dbReference>
<protein>
    <submittedName>
        <fullName evidence="1">Uncharacterized protein</fullName>
    </submittedName>
</protein>
<proteinExistence type="predicted"/>
<dbReference type="AlphaFoldDB" id="A0A9N7UF46"/>
<dbReference type="EMBL" id="CADEAL010001126">
    <property type="protein sequence ID" value="CAB1429357.1"/>
    <property type="molecule type" value="Genomic_DNA"/>
</dbReference>
<evidence type="ECO:0000313" key="2">
    <source>
        <dbReference type="Proteomes" id="UP001153269"/>
    </source>
</evidence>